<evidence type="ECO:0000313" key="1">
    <source>
        <dbReference type="EMBL" id="KRZ15338.1"/>
    </source>
</evidence>
<proteinExistence type="predicted"/>
<sequence length="134" mass="15625">MNTDYQLWEIADLLRYSTQLSISKSLLYYKNKTQVQMLIESATIASGHLWRLSSKSYKNAILGLYCNISLDCDELEYIAKIHRKLFRSVTNSMKFPSLVQYFFALGNPIFLQFRLILINLIKVVSPRVEMCIKC</sequence>
<protein>
    <submittedName>
        <fullName evidence="1">Uncharacterized protein</fullName>
    </submittedName>
</protein>
<dbReference type="Proteomes" id="UP000055024">
    <property type="component" value="Unassembled WGS sequence"/>
</dbReference>
<name>A0A0V1HXL2_9BILA</name>
<accession>A0A0V1HXL2</accession>
<comment type="caution">
    <text evidence="1">The sequence shown here is derived from an EMBL/GenBank/DDBJ whole genome shotgun (WGS) entry which is preliminary data.</text>
</comment>
<dbReference type="EMBL" id="JYDP01000018">
    <property type="protein sequence ID" value="KRZ15338.1"/>
    <property type="molecule type" value="Genomic_DNA"/>
</dbReference>
<dbReference type="AlphaFoldDB" id="A0A0V1HXL2"/>
<organism evidence="1 2">
    <name type="scientific">Trichinella zimbabwensis</name>
    <dbReference type="NCBI Taxonomy" id="268475"/>
    <lineage>
        <taxon>Eukaryota</taxon>
        <taxon>Metazoa</taxon>
        <taxon>Ecdysozoa</taxon>
        <taxon>Nematoda</taxon>
        <taxon>Enoplea</taxon>
        <taxon>Dorylaimia</taxon>
        <taxon>Trichinellida</taxon>
        <taxon>Trichinellidae</taxon>
        <taxon>Trichinella</taxon>
    </lineage>
</organism>
<gene>
    <name evidence="1" type="ORF">T11_1555</name>
</gene>
<reference evidence="1 2" key="1">
    <citation type="submission" date="2015-01" db="EMBL/GenBank/DDBJ databases">
        <title>Evolution of Trichinella species and genotypes.</title>
        <authorList>
            <person name="Korhonen P.K."/>
            <person name="Edoardo P."/>
            <person name="Giuseppe L.R."/>
            <person name="Gasser R.B."/>
        </authorList>
    </citation>
    <scope>NUCLEOTIDE SEQUENCE [LARGE SCALE GENOMIC DNA]</scope>
    <source>
        <strain evidence="1">ISS1029</strain>
    </source>
</reference>
<keyword evidence="2" id="KW-1185">Reference proteome</keyword>
<evidence type="ECO:0000313" key="2">
    <source>
        <dbReference type="Proteomes" id="UP000055024"/>
    </source>
</evidence>